<keyword evidence="6 11" id="KW-0812">Transmembrane</keyword>
<keyword evidence="4" id="KW-0488">Methylation</keyword>
<dbReference type="Proteomes" id="UP000637267">
    <property type="component" value="Unassembled WGS sequence"/>
</dbReference>
<evidence type="ECO:0000256" key="11">
    <source>
        <dbReference type="SAM" id="Phobius"/>
    </source>
</evidence>
<dbReference type="SUPFAM" id="SSF54523">
    <property type="entry name" value="Pili subunits"/>
    <property type="match status" value="1"/>
</dbReference>
<evidence type="ECO:0000256" key="4">
    <source>
        <dbReference type="ARBA" id="ARBA00022481"/>
    </source>
</evidence>
<gene>
    <name evidence="13" type="ORF">GCM10010970_29040</name>
</gene>
<dbReference type="Gene3D" id="3.30.700.10">
    <property type="entry name" value="Glycoprotein, Type 4 Pilin"/>
    <property type="match status" value="1"/>
</dbReference>
<keyword evidence="8 11" id="KW-0472">Membrane</keyword>
<evidence type="ECO:0000256" key="1">
    <source>
        <dbReference type="ARBA" id="ARBA00004377"/>
    </source>
</evidence>
<keyword evidence="3" id="KW-1003">Cell membrane</keyword>
<evidence type="ECO:0000256" key="9">
    <source>
        <dbReference type="ARBA" id="ARBA00025772"/>
    </source>
</evidence>
<evidence type="ECO:0000256" key="6">
    <source>
        <dbReference type="ARBA" id="ARBA00022692"/>
    </source>
</evidence>
<dbReference type="PROSITE" id="PS00409">
    <property type="entry name" value="PROKAR_NTER_METHYL"/>
    <property type="match status" value="1"/>
</dbReference>
<dbReference type="InterPro" id="IPR045584">
    <property type="entry name" value="Pilin-like"/>
</dbReference>
<reference evidence="14" key="1">
    <citation type="journal article" date="2019" name="Int. J. Syst. Evol. Microbiol.">
        <title>The Global Catalogue of Microorganisms (GCM) 10K type strain sequencing project: providing services to taxonomists for standard genome sequencing and annotation.</title>
        <authorList>
            <consortium name="The Broad Institute Genomics Platform"/>
            <consortium name="The Broad Institute Genome Sequencing Center for Infectious Disease"/>
            <person name="Wu L."/>
            <person name="Ma J."/>
        </authorList>
    </citation>
    <scope>NUCLEOTIDE SEQUENCE [LARGE SCALE GENOMIC DNA]</scope>
    <source>
        <strain evidence="14">CGMCC 1.8859</strain>
    </source>
</reference>
<comment type="caution">
    <text evidence="13">The sequence shown here is derived from an EMBL/GenBank/DDBJ whole genome shotgun (WGS) entry which is preliminary data.</text>
</comment>
<keyword evidence="7 11" id="KW-1133">Transmembrane helix</keyword>
<evidence type="ECO:0000256" key="5">
    <source>
        <dbReference type="ARBA" id="ARBA00022519"/>
    </source>
</evidence>
<evidence type="ECO:0000256" key="10">
    <source>
        <dbReference type="ARBA" id="ARBA00030775"/>
    </source>
</evidence>
<protein>
    <recommendedName>
        <fullName evidence="2">Type II secretion system protein H</fullName>
    </recommendedName>
    <alternativeName>
        <fullName evidence="10">General secretion pathway protein H</fullName>
    </alternativeName>
</protein>
<sequence>MLNMRLLTPPPRQRGVTLIELVIVLAITALLVALSAPALQQYMLNNRIRAVAEQMRDGIQKARLEAVRRNTPVNFSQTDASGNLGSAGTGWSIGLPGVSSMIYTRPAESGEAVLTASGSTTPSSLQPAFSGNGRFANGVTSYTVSVTSGTCASLSSPNTGNRCLNVVVSSLGNAKICDPALASTTPAGC</sequence>
<keyword evidence="5" id="KW-0997">Cell inner membrane</keyword>
<evidence type="ECO:0000256" key="2">
    <source>
        <dbReference type="ARBA" id="ARBA00021549"/>
    </source>
</evidence>
<comment type="similarity">
    <text evidence="9">Belongs to the GSP H family.</text>
</comment>
<comment type="subcellular location">
    <subcellularLocation>
        <location evidence="1">Cell inner membrane</location>
        <topology evidence="1">Single-pass membrane protein</topology>
    </subcellularLocation>
</comment>
<evidence type="ECO:0000256" key="8">
    <source>
        <dbReference type="ARBA" id="ARBA00023136"/>
    </source>
</evidence>
<accession>A0ABQ2PCG3</accession>
<dbReference type="InterPro" id="IPR012902">
    <property type="entry name" value="N_methyl_site"/>
</dbReference>
<organism evidence="13 14">
    <name type="scientific">Silvimonas iriomotensis</name>
    <dbReference type="NCBI Taxonomy" id="449662"/>
    <lineage>
        <taxon>Bacteria</taxon>
        <taxon>Pseudomonadati</taxon>
        <taxon>Pseudomonadota</taxon>
        <taxon>Betaproteobacteria</taxon>
        <taxon>Neisseriales</taxon>
        <taxon>Chitinibacteraceae</taxon>
        <taxon>Silvimonas</taxon>
    </lineage>
</organism>
<evidence type="ECO:0000256" key="7">
    <source>
        <dbReference type="ARBA" id="ARBA00022989"/>
    </source>
</evidence>
<keyword evidence="14" id="KW-1185">Reference proteome</keyword>
<dbReference type="NCBIfam" id="TIGR02532">
    <property type="entry name" value="IV_pilin_GFxxxE"/>
    <property type="match status" value="1"/>
</dbReference>
<name>A0ABQ2PCG3_9NEIS</name>
<dbReference type="Pfam" id="PF12019">
    <property type="entry name" value="GspH"/>
    <property type="match status" value="1"/>
</dbReference>
<proteinExistence type="inferred from homology"/>
<evidence type="ECO:0000259" key="12">
    <source>
        <dbReference type="Pfam" id="PF12019"/>
    </source>
</evidence>
<evidence type="ECO:0000256" key="3">
    <source>
        <dbReference type="ARBA" id="ARBA00022475"/>
    </source>
</evidence>
<dbReference type="Pfam" id="PF07963">
    <property type="entry name" value="N_methyl"/>
    <property type="match status" value="1"/>
</dbReference>
<evidence type="ECO:0000313" key="13">
    <source>
        <dbReference type="EMBL" id="GGP22904.1"/>
    </source>
</evidence>
<dbReference type="InterPro" id="IPR022346">
    <property type="entry name" value="T2SS_GspH"/>
</dbReference>
<feature type="transmembrane region" description="Helical" evidence="11">
    <location>
        <begin position="15"/>
        <end position="39"/>
    </location>
</feature>
<dbReference type="EMBL" id="BMLX01000004">
    <property type="protein sequence ID" value="GGP22904.1"/>
    <property type="molecule type" value="Genomic_DNA"/>
</dbReference>
<feature type="domain" description="General secretion pathway GspH" evidence="12">
    <location>
        <begin position="52"/>
        <end position="172"/>
    </location>
</feature>
<evidence type="ECO:0000313" key="14">
    <source>
        <dbReference type="Proteomes" id="UP000637267"/>
    </source>
</evidence>